<comment type="similarity">
    <text evidence="7">Belongs to the protein kinase superfamily. Tyr protein kinase family.</text>
</comment>
<evidence type="ECO:0000256" key="1">
    <source>
        <dbReference type="ARBA" id="ARBA00022679"/>
    </source>
</evidence>
<accession>A0A2A6BTC8</accession>
<dbReference type="PROSITE" id="PS00109">
    <property type="entry name" value="PROTEIN_KINASE_TYR"/>
    <property type="match status" value="1"/>
</dbReference>
<keyword evidence="4 7" id="KW-0067">ATP-binding</keyword>
<accession>A0A8R1Y826</accession>
<dbReference type="GO" id="GO:0004715">
    <property type="term" value="F:non-membrane spanning protein tyrosine kinase activity"/>
    <property type="evidence" value="ECO:0000318"/>
    <property type="project" value="GO_Central"/>
</dbReference>
<name>A0A2A6BTC8_PRIPA</name>
<dbReference type="PANTHER" id="PTHR33395:SF21">
    <property type="entry name" value="PERICARDIN"/>
    <property type="match status" value="1"/>
</dbReference>
<dbReference type="Pfam" id="PF14529">
    <property type="entry name" value="Exo_endo_phos_2"/>
    <property type="match status" value="1"/>
</dbReference>
<dbReference type="Pfam" id="PF00017">
    <property type="entry name" value="SH2"/>
    <property type="match status" value="1"/>
</dbReference>
<keyword evidence="9" id="KW-1185">Reference proteome</keyword>
<keyword evidence="2 7" id="KW-0547">Nucleotide-binding</keyword>
<dbReference type="PRINTS" id="PR01345">
    <property type="entry name" value="CERVTRCPTASE"/>
</dbReference>
<evidence type="ECO:0000256" key="7">
    <source>
        <dbReference type="RuleBase" id="RU362096"/>
    </source>
</evidence>
<dbReference type="InterPro" id="IPR020635">
    <property type="entry name" value="Tyr_kinase_cat_dom"/>
</dbReference>
<dbReference type="Gene3D" id="1.10.510.10">
    <property type="entry name" value="Transferase(Phosphotransferase) domain 1"/>
    <property type="match status" value="1"/>
</dbReference>
<dbReference type="InterPro" id="IPR000719">
    <property type="entry name" value="Prot_kinase_dom"/>
</dbReference>
<dbReference type="GO" id="GO:0005102">
    <property type="term" value="F:signaling receptor binding"/>
    <property type="evidence" value="ECO:0000318"/>
    <property type="project" value="GO_Central"/>
</dbReference>
<dbReference type="PROSITE" id="PS50011">
    <property type="entry name" value="PROTEIN_KINASE_DOM"/>
    <property type="match status" value="1"/>
</dbReference>
<sequence>MTSNSTMYADGAKQRGFASNLVEWIFAFAVKMCTALIDRMVETVRCCKNRTEEQEVIAIENYKPLGSTSALSIKKDDRKVKSRSSGRVGFAPSRILAKTADIQHFEWISFEATRNTEEALLMNPKFAAGAFIIRPQSAEGITNSLSLSVKLRNNADPSTCNVVRFLINRTDGSFRLQGGQNVFKTLTELVEHHAGRYNGSNLKLAFSMKKTQSVTPWEYQPQSIIYKGVLCDKEEVAIKVARIDPEEFFSNYCVMRCDRGKKRGGESKLDSHEILVVDLRVGTESSRIILLYRVPALSQACSEHIWEKLDDYTKCAHPTVIVGDFNLPEIKWPKTTQHYSGASADFIKCCDEIGLVQLIQRPTRKDAFLDLLLSNSNSVAQNVEQLPNYGNSDHSAFLFQLLLAPVEQRAKYVKNFRKADYGKINTLLANIDWNAFFEIKMTVNEMYERFITLLDEIIEKYIPLMRIDSTGKPMLDHIHRLSKRRHLAWKANDRKKFYGYIKSKLSNARSSAVDCLIDDMQHQVESEKGKAELLAETFSKVFTKDNGETPPFSHAREYVSNEYKDMFSCFEVCELIEKWKSSSCRTPDNISLIFIKETAVPLSAALEIIFRKSYELSEVPDRWRYSTITPLKKKAPYSNPLNYRPVSITSFFCRVFEKCIAKQMISDCENYGIFPDTQFGFRKNRSWSDTWQLSIASEMCNVPHIGKGNPKADYFLNTSKIEPKSSIRGLGIQIDDELSFKDHFDIVTQKAATRANIIFRGLTTNNAKVMVNAYTTYVRPMVEFCPSVAFPVHEKEAGKLEKLQNKVTRLISYKCFGYTFENRPRPEERNEMLNLKSLTYRRKINDFKQAYEASNLRGAGYKVCKDPFKTKVREKSFANRISNVLYDVLRKGKIPTKYSEFMSVMSKEDPYSPFPSSELYNMLTKENYRLPKPGKCSRKEFVIALADNIPEGENFEITFKRGDQFLLESDRDCYWWELKHIDNGKLVWARPTFLVRGSDLFYNDEWISKNISSKDSKMLLMSDDFTSGAFIMQKSQDPVEFKIRREGTGFRIDNGSRRFKTLSELVRYHADRRNTSNINLTFSVKKNQFITQWEYDAQDIVQEKYLNKGAFGEVFKITLYGDEKLAGKRLKKMFAEDFLKEAQIARPCKHPNVVETIGICSKMYLENGSLKDYMSSNSLSLAECKSAAEKIACGMKYLASKKIVHRDLATRNVLVGMDLGTIKIADFGQARETIIATTRGKVTSAADVWSFGVTPYREFQESEIYEQLTVNSYRLIPPDNCPTSVSSLMQECWKEDRKGRPTFKKIWEILAAPSEESNEFSSSASAFSSTALLIDTIYHEC</sequence>
<dbReference type="GO" id="GO:0030154">
    <property type="term" value="P:cell differentiation"/>
    <property type="evidence" value="ECO:0000318"/>
    <property type="project" value="GO_Central"/>
</dbReference>
<gene>
    <name evidence="8" type="primary">WBGene00093035</name>
</gene>
<evidence type="ECO:0000256" key="6">
    <source>
        <dbReference type="ARBA" id="ARBA00051245"/>
    </source>
</evidence>
<evidence type="ECO:0000256" key="4">
    <source>
        <dbReference type="ARBA" id="ARBA00022840"/>
    </source>
</evidence>
<dbReference type="Pfam" id="PF07714">
    <property type="entry name" value="PK_Tyr_Ser-Thr"/>
    <property type="match status" value="2"/>
</dbReference>
<organism evidence="8 9">
    <name type="scientific">Pristionchus pacificus</name>
    <name type="common">Parasitic nematode worm</name>
    <dbReference type="NCBI Taxonomy" id="54126"/>
    <lineage>
        <taxon>Eukaryota</taxon>
        <taxon>Metazoa</taxon>
        <taxon>Ecdysozoa</taxon>
        <taxon>Nematoda</taxon>
        <taxon>Chromadorea</taxon>
        <taxon>Rhabditida</taxon>
        <taxon>Rhabditina</taxon>
        <taxon>Diplogasteromorpha</taxon>
        <taxon>Diplogasteroidea</taxon>
        <taxon>Neodiplogasteridae</taxon>
        <taxon>Pristionchus</taxon>
    </lineage>
</organism>
<keyword evidence="3 7" id="KW-0418">Kinase</keyword>
<dbReference type="InterPro" id="IPR001245">
    <property type="entry name" value="Ser-Thr/Tyr_kinase_cat_dom"/>
</dbReference>
<dbReference type="SUPFAM" id="SSF56112">
    <property type="entry name" value="Protein kinase-like (PK-like)"/>
    <property type="match status" value="1"/>
</dbReference>
<dbReference type="Proteomes" id="UP000005239">
    <property type="component" value="Unassembled WGS sequence"/>
</dbReference>
<dbReference type="InterPro" id="IPR036860">
    <property type="entry name" value="SH2_dom_sf"/>
</dbReference>
<evidence type="ECO:0000256" key="2">
    <source>
        <dbReference type="ARBA" id="ARBA00022741"/>
    </source>
</evidence>
<evidence type="ECO:0000256" key="3">
    <source>
        <dbReference type="ARBA" id="ARBA00022777"/>
    </source>
</evidence>
<dbReference type="SMART" id="SM00252">
    <property type="entry name" value="SH2"/>
    <property type="match status" value="1"/>
</dbReference>
<dbReference type="GO" id="GO:0007169">
    <property type="term" value="P:cell surface receptor protein tyrosine kinase signaling pathway"/>
    <property type="evidence" value="ECO:0000318"/>
    <property type="project" value="GO_Central"/>
</dbReference>
<reference evidence="8" key="2">
    <citation type="submission" date="2022-06" db="UniProtKB">
        <authorList>
            <consortium name="EnsemblMetazoa"/>
        </authorList>
    </citation>
    <scope>IDENTIFICATION</scope>
    <source>
        <strain evidence="8">PS312</strain>
    </source>
</reference>
<dbReference type="SMART" id="SM00219">
    <property type="entry name" value="TyrKc"/>
    <property type="match status" value="1"/>
</dbReference>
<protein>
    <recommendedName>
        <fullName evidence="7">Tyrosine-protein kinase</fullName>
        <ecNumber evidence="7">2.7.10.2</ecNumber>
    </recommendedName>
</protein>
<dbReference type="EnsemblMetazoa" id="PPA03481.1">
    <property type="protein sequence ID" value="PPA03481.1"/>
    <property type="gene ID" value="WBGene00093035"/>
</dbReference>
<keyword evidence="1 7" id="KW-0808">Transferase</keyword>
<dbReference type="InterPro" id="IPR011009">
    <property type="entry name" value="Kinase-like_dom_sf"/>
</dbReference>
<dbReference type="PANTHER" id="PTHR33395">
    <property type="entry name" value="TRANSCRIPTASE, PUTATIVE-RELATED-RELATED"/>
    <property type="match status" value="1"/>
</dbReference>
<dbReference type="InterPro" id="IPR008266">
    <property type="entry name" value="Tyr_kinase_AS"/>
</dbReference>
<dbReference type="PROSITE" id="PS50001">
    <property type="entry name" value="SH2"/>
    <property type="match status" value="1"/>
</dbReference>
<dbReference type="SUPFAM" id="SSF55550">
    <property type="entry name" value="SH2 domain"/>
    <property type="match status" value="2"/>
</dbReference>
<dbReference type="OrthoDB" id="5864445at2759"/>
<dbReference type="InterPro" id="IPR000980">
    <property type="entry name" value="SH2"/>
</dbReference>
<dbReference type="InterPro" id="IPR005135">
    <property type="entry name" value="Endo/exonuclease/phosphatase"/>
</dbReference>
<proteinExistence type="inferred from homology"/>
<dbReference type="InterPro" id="IPR036691">
    <property type="entry name" value="Endo/exonu/phosph_ase_sf"/>
</dbReference>
<reference evidence="9" key="1">
    <citation type="journal article" date="2008" name="Nat. Genet.">
        <title>The Pristionchus pacificus genome provides a unique perspective on nematode lifestyle and parasitism.</title>
        <authorList>
            <person name="Dieterich C."/>
            <person name="Clifton S.W."/>
            <person name="Schuster L.N."/>
            <person name="Chinwalla A."/>
            <person name="Delehaunty K."/>
            <person name="Dinkelacker I."/>
            <person name="Fulton L."/>
            <person name="Fulton R."/>
            <person name="Godfrey J."/>
            <person name="Minx P."/>
            <person name="Mitreva M."/>
            <person name="Roeseler W."/>
            <person name="Tian H."/>
            <person name="Witte H."/>
            <person name="Yang S.P."/>
            <person name="Wilson R.K."/>
            <person name="Sommer R.J."/>
        </authorList>
    </citation>
    <scope>NUCLEOTIDE SEQUENCE [LARGE SCALE GENOMIC DNA]</scope>
    <source>
        <strain evidence="9">PS312</strain>
    </source>
</reference>
<comment type="catalytic activity">
    <reaction evidence="6 7">
        <text>L-tyrosyl-[protein] + ATP = O-phospho-L-tyrosyl-[protein] + ADP + H(+)</text>
        <dbReference type="Rhea" id="RHEA:10596"/>
        <dbReference type="Rhea" id="RHEA-COMP:10136"/>
        <dbReference type="Rhea" id="RHEA-COMP:20101"/>
        <dbReference type="ChEBI" id="CHEBI:15378"/>
        <dbReference type="ChEBI" id="CHEBI:30616"/>
        <dbReference type="ChEBI" id="CHEBI:46858"/>
        <dbReference type="ChEBI" id="CHEBI:61978"/>
        <dbReference type="ChEBI" id="CHEBI:456216"/>
        <dbReference type="EC" id="2.7.10.2"/>
    </reaction>
</comment>
<dbReference type="EC" id="2.7.10.2" evidence="7"/>
<dbReference type="GO" id="GO:0005524">
    <property type="term" value="F:ATP binding"/>
    <property type="evidence" value="ECO:0007669"/>
    <property type="project" value="UniProtKB-KW"/>
</dbReference>
<evidence type="ECO:0000313" key="9">
    <source>
        <dbReference type="Proteomes" id="UP000005239"/>
    </source>
</evidence>
<dbReference type="Gene3D" id="3.30.505.10">
    <property type="entry name" value="SH2 domain"/>
    <property type="match status" value="2"/>
</dbReference>
<dbReference type="GO" id="GO:0005886">
    <property type="term" value="C:plasma membrane"/>
    <property type="evidence" value="ECO:0000318"/>
    <property type="project" value="GO_Central"/>
</dbReference>
<dbReference type="CDD" id="cd00173">
    <property type="entry name" value="SH2"/>
    <property type="match status" value="2"/>
</dbReference>
<evidence type="ECO:0000256" key="5">
    <source>
        <dbReference type="ARBA" id="ARBA00023137"/>
    </source>
</evidence>
<evidence type="ECO:0000313" key="8">
    <source>
        <dbReference type="EnsemblMetazoa" id="PPA03481.1"/>
    </source>
</evidence>
<dbReference type="SUPFAM" id="SSF56219">
    <property type="entry name" value="DNase I-like"/>
    <property type="match status" value="1"/>
</dbReference>
<dbReference type="Gene3D" id="3.60.10.10">
    <property type="entry name" value="Endonuclease/exonuclease/phosphatase"/>
    <property type="match status" value="1"/>
</dbReference>
<keyword evidence="5 7" id="KW-0829">Tyrosine-protein kinase</keyword>